<dbReference type="GO" id="GO:0003849">
    <property type="term" value="F:3-deoxy-7-phosphoheptulonate synthase activity"/>
    <property type="evidence" value="ECO:0007669"/>
    <property type="project" value="UniProtKB-EC"/>
</dbReference>
<protein>
    <recommendedName>
        <fullName evidence="3">Phospho-2-dehydro-3-deoxyheptonate aldolase</fullName>
        <ecNumber evidence="3">2.5.1.54</ecNumber>
    </recommendedName>
</protein>
<accession>A0ABV2Z3T2</accession>
<keyword evidence="3" id="KW-0028">Amino-acid biosynthesis</keyword>
<evidence type="ECO:0000256" key="4">
    <source>
        <dbReference type="SAM" id="MobiDB-lite"/>
    </source>
</evidence>
<proteinExistence type="inferred from homology"/>
<dbReference type="RefSeq" id="WP_037679048.1">
    <property type="nucleotide sequence ID" value="NZ_JBEZVI010000018.1"/>
</dbReference>
<evidence type="ECO:0000256" key="3">
    <source>
        <dbReference type="RuleBase" id="RU363071"/>
    </source>
</evidence>
<reference evidence="5 6" key="1">
    <citation type="submission" date="2024-06" db="EMBL/GenBank/DDBJ databases">
        <title>The Natural Products Discovery Center: Release of the First 8490 Sequenced Strains for Exploring Actinobacteria Biosynthetic Diversity.</title>
        <authorList>
            <person name="Kalkreuter E."/>
            <person name="Kautsar S.A."/>
            <person name="Yang D."/>
            <person name="Bader C.D."/>
            <person name="Teijaro C.N."/>
            <person name="Fluegel L."/>
            <person name="Davis C.M."/>
            <person name="Simpson J.R."/>
            <person name="Lauterbach L."/>
            <person name="Steele A.D."/>
            <person name="Gui C."/>
            <person name="Meng S."/>
            <person name="Li G."/>
            <person name="Viehrig K."/>
            <person name="Ye F."/>
            <person name="Su P."/>
            <person name="Kiefer A.F."/>
            <person name="Nichols A."/>
            <person name="Cepeda A.J."/>
            <person name="Yan W."/>
            <person name="Fan B."/>
            <person name="Jiang Y."/>
            <person name="Adhikari A."/>
            <person name="Zheng C.-J."/>
            <person name="Schuster L."/>
            <person name="Cowan T.M."/>
            <person name="Smanski M.J."/>
            <person name="Chevrette M.G."/>
            <person name="De Carvalho L.P.S."/>
            <person name="Shen B."/>
        </authorList>
    </citation>
    <scope>NUCLEOTIDE SEQUENCE [LARGE SCALE GENOMIC DNA]</scope>
    <source>
        <strain evidence="5 6">NPDC033039</strain>
    </source>
</reference>
<comment type="similarity">
    <text evidence="1 3">Belongs to the class-II DAHP synthase family.</text>
</comment>
<dbReference type="SUPFAM" id="SSF51569">
    <property type="entry name" value="Aldolase"/>
    <property type="match status" value="1"/>
</dbReference>
<feature type="region of interest" description="Disordered" evidence="4">
    <location>
        <begin position="448"/>
        <end position="467"/>
    </location>
</feature>
<keyword evidence="6" id="KW-1185">Reference proteome</keyword>
<comment type="pathway">
    <text evidence="3">Metabolic intermediate biosynthesis; chorismate biosynthesis; chorismate from D-erythrose 4-phosphate and phosphoenolpyruvate: step 1/7.</text>
</comment>
<dbReference type="EC" id="2.5.1.54" evidence="3"/>
<sequence length="467" mass="50504">MTHAPAENWRTHSAAQQPQWTDGAALHEVTRWLSAAPPLVFAAECDQLRHRMAAVARGEAVLLQGGNCAETFADMGADTVRGTLRTLLQMAVVLTHGTALPVVKIGRMAGQYAKPRSSPVERRGTDALPSYRGDAVNGMEFTAAARRPDPWRMRRMYESSAMTLNLVRALTTGGFGDLRQLHAWNQGFVAGSPAGKRYERLADEIDRSLAFMQACGVDSGSLDTAEFFVGHEGLLLDYESALTRAEPGTDRTYATSGHLLWIGERTRALDGAHVAYFSRVHNPIAVKLGPTTTPDEVLGLLDRLDPRREPGRLTFVVRAGADRVREVLPVLVEKVTAEGAQVCWVSDPMHGNTVTAPSGHKTRRFDTVLDELRGFVEVHRALGTHPGGVHVELTGDDVTECLGGGDAVLPENLHHRYETACDPRLNRTQSLDLAFLLAEMYRDAGATAGQRSAGASSSSAKGGASAR</sequence>
<evidence type="ECO:0000256" key="1">
    <source>
        <dbReference type="ARBA" id="ARBA00008911"/>
    </source>
</evidence>
<dbReference type="Gene3D" id="3.20.20.70">
    <property type="entry name" value="Aldolase class I"/>
    <property type="match status" value="1"/>
</dbReference>
<dbReference type="EMBL" id="JBEZVI010000018">
    <property type="protein sequence ID" value="MEU3712648.1"/>
    <property type="molecule type" value="Genomic_DNA"/>
</dbReference>
<dbReference type="InterPro" id="IPR013785">
    <property type="entry name" value="Aldolase_TIM"/>
</dbReference>
<dbReference type="NCBIfam" id="TIGR01358">
    <property type="entry name" value="DAHP_synth_II"/>
    <property type="match status" value="1"/>
</dbReference>
<keyword evidence="2 3" id="KW-0808">Transferase</keyword>
<evidence type="ECO:0000256" key="2">
    <source>
        <dbReference type="ARBA" id="ARBA00022679"/>
    </source>
</evidence>
<evidence type="ECO:0000313" key="6">
    <source>
        <dbReference type="Proteomes" id="UP001550853"/>
    </source>
</evidence>
<comment type="caution">
    <text evidence="5">The sequence shown here is derived from an EMBL/GenBank/DDBJ whole genome shotgun (WGS) entry which is preliminary data.</text>
</comment>
<comment type="catalytic activity">
    <reaction evidence="3">
        <text>D-erythrose 4-phosphate + phosphoenolpyruvate + H2O = 7-phospho-2-dehydro-3-deoxy-D-arabino-heptonate + phosphate</text>
        <dbReference type="Rhea" id="RHEA:14717"/>
        <dbReference type="ChEBI" id="CHEBI:15377"/>
        <dbReference type="ChEBI" id="CHEBI:16897"/>
        <dbReference type="ChEBI" id="CHEBI:43474"/>
        <dbReference type="ChEBI" id="CHEBI:58394"/>
        <dbReference type="ChEBI" id="CHEBI:58702"/>
        <dbReference type="EC" id="2.5.1.54"/>
    </reaction>
</comment>
<dbReference type="PANTHER" id="PTHR21337:SF0">
    <property type="entry name" value="PHOSPHO-2-DEHYDRO-3-DEOXYHEPTONATE ALDOLASE"/>
    <property type="match status" value="1"/>
</dbReference>
<evidence type="ECO:0000313" key="5">
    <source>
        <dbReference type="EMBL" id="MEU3712648.1"/>
    </source>
</evidence>
<dbReference type="PANTHER" id="PTHR21337">
    <property type="entry name" value="PHOSPHO-2-DEHYDRO-3-DEOXYHEPTONATE ALDOLASE 1, 2"/>
    <property type="match status" value="1"/>
</dbReference>
<dbReference type="InterPro" id="IPR002480">
    <property type="entry name" value="DAHP_synth_2"/>
</dbReference>
<gene>
    <name evidence="5" type="ORF">AB0E61_21455</name>
</gene>
<dbReference type="Proteomes" id="UP001550853">
    <property type="component" value="Unassembled WGS sequence"/>
</dbReference>
<keyword evidence="3" id="KW-0057">Aromatic amino acid biosynthesis</keyword>
<name>A0ABV2Z3T2_9ACTN</name>
<dbReference type="Pfam" id="PF01474">
    <property type="entry name" value="DAHP_synth_2"/>
    <property type="match status" value="1"/>
</dbReference>
<organism evidence="5 6">
    <name type="scientific">Streptomyces catenulae</name>
    <dbReference type="NCBI Taxonomy" id="66875"/>
    <lineage>
        <taxon>Bacteria</taxon>
        <taxon>Bacillati</taxon>
        <taxon>Actinomycetota</taxon>
        <taxon>Actinomycetes</taxon>
        <taxon>Kitasatosporales</taxon>
        <taxon>Streptomycetaceae</taxon>
        <taxon>Streptomyces</taxon>
    </lineage>
</organism>